<evidence type="ECO:0000256" key="2">
    <source>
        <dbReference type="ARBA" id="ARBA00023265"/>
    </source>
</evidence>
<evidence type="ECO:0000313" key="4">
    <source>
        <dbReference type="EMBL" id="KAE8010416.1"/>
    </source>
</evidence>
<sequence>MAQVFVKLHNKVRKEVGHGIGPLEWNSTLQSYAGAYARYQESRGCKHAHSNGPYGENIFWGSGEGWMDPKAAMITWVDEEKDYYDYKTNTCLKKKDCWHYTQVIWKNTKELGCALANCPDSSVFITCNYYPPGNYLGERPY</sequence>
<dbReference type="InterPro" id="IPR018244">
    <property type="entry name" value="Allrgn_V5/Tpx1_CS"/>
</dbReference>
<organism evidence="4 5">
    <name type="scientific">Carpinus fangiana</name>
    <dbReference type="NCBI Taxonomy" id="176857"/>
    <lineage>
        <taxon>Eukaryota</taxon>
        <taxon>Viridiplantae</taxon>
        <taxon>Streptophyta</taxon>
        <taxon>Embryophyta</taxon>
        <taxon>Tracheophyta</taxon>
        <taxon>Spermatophyta</taxon>
        <taxon>Magnoliopsida</taxon>
        <taxon>eudicotyledons</taxon>
        <taxon>Gunneridae</taxon>
        <taxon>Pentapetalae</taxon>
        <taxon>rosids</taxon>
        <taxon>fabids</taxon>
        <taxon>Fagales</taxon>
        <taxon>Betulaceae</taxon>
        <taxon>Carpinus</taxon>
    </lineage>
</organism>
<dbReference type="InterPro" id="IPR002413">
    <property type="entry name" value="V5_allergen-like"/>
</dbReference>
<dbReference type="SUPFAM" id="SSF55797">
    <property type="entry name" value="PR-1-like"/>
    <property type="match status" value="1"/>
</dbReference>
<evidence type="ECO:0000313" key="5">
    <source>
        <dbReference type="Proteomes" id="UP000327013"/>
    </source>
</evidence>
<protein>
    <recommendedName>
        <fullName evidence="3">SCP domain-containing protein</fullName>
    </recommendedName>
</protein>
<dbReference type="InterPro" id="IPR035940">
    <property type="entry name" value="CAP_sf"/>
</dbReference>
<keyword evidence="5" id="KW-1185">Reference proteome</keyword>
<dbReference type="GO" id="GO:0005576">
    <property type="term" value="C:extracellular region"/>
    <property type="evidence" value="ECO:0007669"/>
    <property type="project" value="InterPro"/>
</dbReference>
<keyword evidence="2" id="KW-0611">Plant defense</keyword>
<evidence type="ECO:0000259" key="3">
    <source>
        <dbReference type="SMART" id="SM00198"/>
    </source>
</evidence>
<dbReference type="Pfam" id="PF00188">
    <property type="entry name" value="CAP"/>
    <property type="match status" value="1"/>
</dbReference>
<evidence type="ECO:0000256" key="1">
    <source>
        <dbReference type="ARBA" id="ARBA00003143"/>
    </source>
</evidence>
<dbReference type="AlphaFoldDB" id="A0A5N6QUE5"/>
<gene>
    <name evidence="4" type="ORF">FH972_006787</name>
</gene>
<dbReference type="InterPro" id="IPR001283">
    <property type="entry name" value="CRISP-related"/>
</dbReference>
<dbReference type="InterPro" id="IPR014044">
    <property type="entry name" value="CAP_dom"/>
</dbReference>
<accession>A0A5N6QUE5</accession>
<dbReference type="PROSITE" id="PS01010">
    <property type="entry name" value="CRISP_2"/>
    <property type="match status" value="1"/>
</dbReference>
<dbReference type="CDD" id="cd05381">
    <property type="entry name" value="CAP_PR-1"/>
    <property type="match status" value="1"/>
</dbReference>
<dbReference type="PRINTS" id="PR00837">
    <property type="entry name" value="V5TPXLIKE"/>
</dbReference>
<dbReference type="EMBL" id="CM017322">
    <property type="protein sequence ID" value="KAE8010416.1"/>
    <property type="molecule type" value="Genomic_DNA"/>
</dbReference>
<dbReference type="SMART" id="SM00198">
    <property type="entry name" value="SCP"/>
    <property type="match status" value="1"/>
</dbReference>
<dbReference type="OrthoDB" id="337038at2759"/>
<dbReference type="FunFam" id="3.40.33.10:FF:000004">
    <property type="entry name" value="CAP, cysteine-rich secretory protein, antigen 5"/>
    <property type="match status" value="1"/>
</dbReference>
<proteinExistence type="predicted"/>
<comment type="function">
    <text evidence="1">Probably involved in the defense reaction of plants against pathogens.</text>
</comment>
<dbReference type="Proteomes" id="UP000327013">
    <property type="component" value="Chromosome 2"/>
</dbReference>
<keyword evidence="2" id="KW-0568">Pathogenesis-related protein</keyword>
<reference evidence="4 5" key="1">
    <citation type="submission" date="2019-06" db="EMBL/GenBank/DDBJ databases">
        <title>A chromosomal-level reference genome of Carpinus fangiana (Coryloideae, Betulaceae).</title>
        <authorList>
            <person name="Yang X."/>
            <person name="Wang Z."/>
            <person name="Zhang L."/>
            <person name="Hao G."/>
            <person name="Liu J."/>
            <person name="Yang Y."/>
        </authorList>
    </citation>
    <scope>NUCLEOTIDE SEQUENCE [LARGE SCALE GENOMIC DNA]</scope>
    <source>
        <strain evidence="4">Cfa_2016G</strain>
        <tissue evidence="4">Leaf</tissue>
    </source>
</reference>
<dbReference type="Gene3D" id="3.40.33.10">
    <property type="entry name" value="CAP"/>
    <property type="match status" value="1"/>
</dbReference>
<dbReference type="PANTHER" id="PTHR10334">
    <property type="entry name" value="CYSTEINE-RICH SECRETORY PROTEIN-RELATED"/>
    <property type="match status" value="1"/>
</dbReference>
<dbReference type="PRINTS" id="PR00838">
    <property type="entry name" value="V5ALLERGEN"/>
</dbReference>
<feature type="domain" description="SCP" evidence="3">
    <location>
        <begin position="2"/>
        <end position="137"/>
    </location>
</feature>
<name>A0A5N6QUE5_9ROSI</name>